<dbReference type="PATRIC" id="fig|1280948.3.peg.2297"/>
<name>A0A059E039_9PROT</name>
<dbReference type="EMBL" id="AWFH01000026">
    <property type="protein sequence ID" value="KCZ60287.1"/>
    <property type="molecule type" value="Genomic_DNA"/>
</dbReference>
<dbReference type="AlphaFoldDB" id="A0A059E039"/>
<comment type="caution">
    <text evidence="1">The sequence shown here is derived from an EMBL/GenBank/DDBJ whole genome shotgun (WGS) entry which is preliminary data.</text>
</comment>
<accession>A0A059E039</accession>
<evidence type="ECO:0000313" key="2">
    <source>
        <dbReference type="Proteomes" id="UP000024547"/>
    </source>
</evidence>
<reference evidence="1 2" key="1">
    <citation type="journal article" date="2014" name="Antonie Van Leeuwenhoek">
        <title>Hyphomonas beringensis sp. nov. and Hyphomonas chukchiensis sp. nov., isolated from surface seawater of the Bering Sea and Chukchi Sea.</title>
        <authorList>
            <person name="Li C."/>
            <person name="Lai Q."/>
            <person name="Li G."/>
            <person name="Dong C."/>
            <person name="Wang J."/>
            <person name="Liao Y."/>
            <person name="Shao Z."/>
        </authorList>
    </citation>
    <scope>NUCLEOTIDE SEQUENCE [LARGE SCALE GENOMIC DNA]</scope>
    <source>
        <strain evidence="1 2">22II1-22F38</strain>
    </source>
</reference>
<evidence type="ECO:0000313" key="1">
    <source>
        <dbReference type="EMBL" id="KCZ60287.1"/>
    </source>
</evidence>
<gene>
    <name evidence="1" type="ORF">HY36_17690</name>
</gene>
<protein>
    <submittedName>
        <fullName evidence="1">Uncharacterized protein</fullName>
    </submittedName>
</protein>
<organism evidence="1 2">
    <name type="scientific">Hyphomonas atlantica</name>
    <dbReference type="NCBI Taxonomy" id="1280948"/>
    <lineage>
        <taxon>Bacteria</taxon>
        <taxon>Pseudomonadati</taxon>
        <taxon>Pseudomonadota</taxon>
        <taxon>Alphaproteobacteria</taxon>
        <taxon>Hyphomonadales</taxon>
        <taxon>Hyphomonadaceae</taxon>
        <taxon>Hyphomonas</taxon>
    </lineage>
</organism>
<keyword evidence="2" id="KW-1185">Reference proteome</keyword>
<sequence>MIMSVAYIATAYAECNVYEATSSDGAIEYSCSDNRNSRLVMPGTIRSKANQALGMPNPRDLIVKIDAGGTIIDSWVNQRGWRATGQGGGADSRAVYASPGADADALQAAIVSGAPVSAWVATPDGARFDLFSVSFAASQPEVASLNVEPEPITSSEAALSGFKAEMASAHLNGRTSKALLNKACVIEMATAKRDEVRASLTAHLNEASATARGRQQNYDGDRAATVAKLRDYSSPELTAPKILARMFEDGDCRSREQANELYLSECQRAGGRDCECKAEHFAENFVAKTRIGWGNEVEHLRTDAMSACQ</sequence>
<dbReference type="Proteomes" id="UP000024547">
    <property type="component" value="Unassembled WGS sequence"/>
</dbReference>
<proteinExistence type="predicted"/>